<evidence type="ECO:0000313" key="1">
    <source>
        <dbReference type="EMBL" id="GMR40352.1"/>
    </source>
</evidence>
<dbReference type="Proteomes" id="UP001328107">
    <property type="component" value="Unassembled WGS sequence"/>
</dbReference>
<dbReference type="AlphaFoldDB" id="A0AAN5CE76"/>
<gene>
    <name evidence="1" type="ORF">PMAYCL1PPCAC_10547</name>
</gene>
<accession>A0AAN5CE76</accession>
<evidence type="ECO:0000313" key="2">
    <source>
        <dbReference type="Proteomes" id="UP001328107"/>
    </source>
</evidence>
<protein>
    <submittedName>
        <fullName evidence="1">Uncharacterized protein</fullName>
    </submittedName>
</protein>
<comment type="caution">
    <text evidence="1">The sequence shown here is derived from an EMBL/GenBank/DDBJ whole genome shotgun (WGS) entry which is preliminary data.</text>
</comment>
<keyword evidence="2" id="KW-1185">Reference proteome</keyword>
<reference evidence="2" key="1">
    <citation type="submission" date="2022-10" db="EMBL/GenBank/DDBJ databases">
        <title>Genome assembly of Pristionchus species.</title>
        <authorList>
            <person name="Yoshida K."/>
            <person name="Sommer R.J."/>
        </authorList>
    </citation>
    <scope>NUCLEOTIDE SEQUENCE [LARGE SCALE GENOMIC DNA]</scope>
    <source>
        <strain evidence="2">RS5460</strain>
    </source>
</reference>
<proteinExistence type="predicted"/>
<dbReference type="EMBL" id="BTRK01000003">
    <property type="protein sequence ID" value="GMR40352.1"/>
    <property type="molecule type" value="Genomic_DNA"/>
</dbReference>
<sequence length="63" mass="7035">MTIDQVSFICGDDAIRGLNTARSMLSEIRRKVHGSYKVFIPELEEIMTVGERTLVLCRPPVAA</sequence>
<name>A0AAN5CE76_9BILA</name>
<organism evidence="1 2">
    <name type="scientific">Pristionchus mayeri</name>
    <dbReference type="NCBI Taxonomy" id="1317129"/>
    <lineage>
        <taxon>Eukaryota</taxon>
        <taxon>Metazoa</taxon>
        <taxon>Ecdysozoa</taxon>
        <taxon>Nematoda</taxon>
        <taxon>Chromadorea</taxon>
        <taxon>Rhabditida</taxon>
        <taxon>Rhabditina</taxon>
        <taxon>Diplogasteromorpha</taxon>
        <taxon>Diplogasteroidea</taxon>
        <taxon>Neodiplogasteridae</taxon>
        <taxon>Pristionchus</taxon>
    </lineage>
</organism>